<reference evidence="1" key="1">
    <citation type="journal article" date="2021" name="Proc. Natl. Acad. Sci. U.S.A.">
        <title>A Catalog of Tens of Thousands of Viruses from Human Metagenomes Reveals Hidden Associations with Chronic Diseases.</title>
        <authorList>
            <person name="Tisza M.J."/>
            <person name="Buck C.B."/>
        </authorList>
    </citation>
    <scope>NUCLEOTIDE SEQUENCE</scope>
    <source>
        <strain evidence="1">Ctgyr15</strain>
    </source>
</reference>
<organism evidence="1">
    <name type="scientific">Myoviridae sp. ctgyr15</name>
    <dbReference type="NCBI Taxonomy" id="2827291"/>
    <lineage>
        <taxon>Viruses</taxon>
        <taxon>Duplodnaviria</taxon>
        <taxon>Heunggongvirae</taxon>
        <taxon>Uroviricota</taxon>
        <taxon>Caudoviricetes</taxon>
    </lineage>
</organism>
<proteinExistence type="predicted"/>
<evidence type="ECO:0000313" key="1">
    <source>
        <dbReference type="EMBL" id="DAE26355.1"/>
    </source>
</evidence>
<dbReference type="EMBL" id="BK015815">
    <property type="protein sequence ID" value="DAE26355.1"/>
    <property type="molecule type" value="Genomic_DNA"/>
</dbReference>
<accession>A0A8S5R5G9</accession>
<name>A0A8S5R5G9_9CAUD</name>
<protein>
    <submittedName>
        <fullName evidence="1">Uncharacterized protein</fullName>
    </submittedName>
</protein>
<sequence>MKGRYSWKYKKRIRSMYDIIEEGLLFFLIDEVISVDSGCFLHEFKNKWWKTLDDTPTPFLVEIKDQDAILRPFNTQISKSEGFRDDGAIVIPARDFLFKTNLACGNIFKHK</sequence>